<dbReference type="STRING" id="200378.SAMN05216553_107465"/>
<feature type="domain" description="Thiamine-binding protein" evidence="2">
    <location>
        <begin position="3"/>
        <end position="94"/>
    </location>
</feature>
<dbReference type="Pfam" id="PF01910">
    <property type="entry name" value="Thiamine_BP"/>
    <property type="match status" value="1"/>
</dbReference>
<evidence type="ECO:0000313" key="4">
    <source>
        <dbReference type="Proteomes" id="UP000199623"/>
    </source>
</evidence>
<dbReference type="Gene3D" id="3.30.70.930">
    <property type="match status" value="1"/>
</dbReference>
<protein>
    <submittedName>
        <fullName evidence="3">Uncharacterized protein, MTH1187 family</fullName>
    </submittedName>
</protein>
<sequence>MLVAFSVAPSGSDSSGSVAEAVAKAVRVVRESGLPNQTNAMFTLVEGEWDEVMAVVKKATEVLQESSPRVSLVLKADIRPGHTGQLTAKVDRIEEHLADTP</sequence>
<dbReference type="InterPro" id="IPR051614">
    <property type="entry name" value="UPF0045_domain"/>
</dbReference>
<evidence type="ECO:0000313" key="3">
    <source>
        <dbReference type="EMBL" id="SDG38655.1"/>
    </source>
</evidence>
<organism evidence="3 4">
    <name type="scientific">Lentzea fradiae</name>
    <dbReference type="NCBI Taxonomy" id="200378"/>
    <lineage>
        <taxon>Bacteria</taxon>
        <taxon>Bacillati</taxon>
        <taxon>Actinomycetota</taxon>
        <taxon>Actinomycetes</taxon>
        <taxon>Pseudonocardiales</taxon>
        <taxon>Pseudonocardiaceae</taxon>
        <taxon>Lentzea</taxon>
    </lineage>
</organism>
<dbReference type="RefSeq" id="WP_090051161.1">
    <property type="nucleotide sequence ID" value="NZ_FNCC01000007.1"/>
</dbReference>
<evidence type="ECO:0000256" key="1">
    <source>
        <dbReference type="ARBA" id="ARBA00010272"/>
    </source>
</evidence>
<accession>A0A1G7TTT3</accession>
<dbReference type="EMBL" id="FNCC01000007">
    <property type="protein sequence ID" value="SDG38655.1"/>
    <property type="molecule type" value="Genomic_DNA"/>
</dbReference>
<gene>
    <name evidence="3" type="ORF">SAMN05216553_107465</name>
</gene>
<dbReference type="PANTHER" id="PTHR33777:SF1">
    <property type="entry name" value="UPF0045 PROTEIN ECM15"/>
    <property type="match status" value="1"/>
</dbReference>
<dbReference type="OrthoDB" id="9793516at2"/>
<dbReference type="InterPro" id="IPR002767">
    <property type="entry name" value="Thiamine_BP"/>
</dbReference>
<reference evidence="4" key="1">
    <citation type="submission" date="2016-10" db="EMBL/GenBank/DDBJ databases">
        <authorList>
            <person name="Varghese N."/>
            <person name="Submissions S."/>
        </authorList>
    </citation>
    <scope>NUCLEOTIDE SEQUENCE [LARGE SCALE GENOMIC DNA]</scope>
    <source>
        <strain evidence="4">CGMCC 4.3506</strain>
    </source>
</reference>
<dbReference type="PANTHER" id="PTHR33777">
    <property type="entry name" value="UPF0045 PROTEIN ECM15"/>
    <property type="match status" value="1"/>
</dbReference>
<dbReference type="Proteomes" id="UP000199623">
    <property type="component" value="Unassembled WGS sequence"/>
</dbReference>
<dbReference type="NCBIfam" id="TIGR00106">
    <property type="entry name" value="MTH1187 family thiamine-binding protein"/>
    <property type="match status" value="1"/>
</dbReference>
<dbReference type="AlphaFoldDB" id="A0A1G7TTT3"/>
<keyword evidence="4" id="KW-1185">Reference proteome</keyword>
<dbReference type="InterPro" id="IPR029756">
    <property type="entry name" value="MTH1187/YkoF-like"/>
</dbReference>
<comment type="similarity">
    <text evidence="1">Belongs to the UPF0045 family.</text>
</comment>
<evidence type="ECO:0000259" key="2">
    <source>
        <dbReference type="Pfam" id="PF01910"/>
    </source>
</evidence>
<dbReference type="SUPFAM" id="SSF89957">
    <property type="entry name" value="MTH1187/YkoF-like"/>
    <property type="match status" value="1"/>
</dbReference>
<proteinExistence type="inferred from homology"/>
<name>A0A1G7TTT3_9PSEU</name>
<dbReference type="GO" id="GO:0005829">
    <property type="term" value="C:cytosol"/>
    <property type="evidence" value="ECO:0007669"/>
    <property type="project" value="TreeGrafter"/>
</dbReference>